<organism evidence="7 8">
    <name type="scientific">Rhodopseudomonas faecalis</name>
    <dbReference type="NCBI Taxonomy" id="99655"/>
    <lineage>
        <taxon>Bacteria</taxon>
        <taxon>Pseudomonadati</taxon>
        <taxon>Pseudomonadota</taxon>
        <taxon>Alphaproteobacteria</taxon>
        <taxon>Hyphomicrobiales</taxon>
        <taxon>Nitrobacteraceae</taxon>
        <taxon>Rhodopseudomonas</taxon>
    </lineage>
</organism>
<evidence type="ECO:0000256" key="5">
    <source>
        <dbReference type="ARBA" id="ARBA00023136"/>
    </source>
</evidence>
<keyword evidence="4 7" id="KW-0808">Transferase</keyword>
<evidence type="ECO:0000256" key="4">
    <source>
        <dbReference type="ARBA" id="ARBA00022679"/>
    </source>
</evidence>
<keyword evidence="2" id="KW-1003">Cell membrane</keyword>
<gene>
    <name evidence="7" type="ORF">BJ122_102324</name>
</gene>
<dbReference type="PANTHER" id="PTHR30606:SF9">
    <property type="entry name" value="LIPID A BIOSYNTHESIS LAUROYLTRANSFERASE"/>
    <property type="match status" value="1"/>
</dbReference>
<keyword evidence="8" id="KW-1185">Reference proteome</keyword>
<comment type="subcellular location">
    <subcellularLocation>
        <location evidence="1">Cell inner membrane</location>
    </subcellularLocation>
</comment>
<dbReference type="PANTHER" id="PTHR30606">
    <property type="entry name" value="LIPID A BIOSYNTHESIS LAUROYL ACYLTRANSFERASE"/>
    <property type="match status" value="1"/>
</dbReference>
<evidence type="ECO:0000313" key="7">
    <source>
        <dbReference type="EMBL" id="PYF05098.1"/>
    </source>
</evidence>
<protein>
    <submittedName>
        <fullName evidence="7">KDO2-lipid IV(A) lauroyltransferase</fullName>
    </submittedName>
</protein>
<evidence type="ECO:0000313" key="8">
    <source>
        <dbReference type="Proteomes" id="UP000248148"/>
    </source>
</evidence>
<accession>A0A318TQ19</accession>
<evidence type="ECO:0000256" key="3">
    <source>
        <dbReference type="ARBA" id="ARBA00022519"/>
    </source>
</evidence>
<dbReference type="GO" id="GO:0005886">
    <property type="term" value="C:plasma membrane"/>
    <property type="evidence" value="ECO:0007669"/>
    <property type="project" value="UniProtKB-SubCell"/>
</dbReference>
<name>A0A318TQ19_9BRAD</name>
<dbReference type="EMBL" id="QJTI01000002">
    <property type="protein sequence ID" value="PYF05098.1"/>
    <property type="molecule type" value="Genomic_DNA"/>
</dbReference>
<dbReference type="InterPro" id="IPR004960">
    <property type="entry name" value="LipA_acyltrans"/>
</dbReference>
<dbReference type="Proteomes" id="UP000248148">
    <property type="component" value="Unassembled WGS sequence"/>
</dbReference>
<evidence type="ECO:0000256" key="1">
    <source>
        <dbReference type="ARBA" id="ARBA00004533"/>
    </source>
</evidence>
<dbReference type="OrthoDB" id="9801955at2"/>
<keyword evidence="3" id="KW-0997">Cell inner membrane</keyword>
<dbReference type="Pfam" id="PF03279">
    <property type="entry name" value="Lip_A_acyltrans"/>
    <property type="match status" value="1"/>
</dbReference>
<dbReference type="GO" id="GO:0009247">
    <property type="term" value="P:glycolipid biosynthetic process"/>
    <property type="evidence" value="ECO:0007669"/>
    <property type="project" value="UniProtKB-ARBA"/>
</dbReference>
<proteinExistence type="predicted"/>
<dbReference type="CDD" id="cd07984">
    <property type="entry name" value="LPLAT_LABLAT-like"/>
    <property type="match status" value="1"/>
</dbReference>
<dbReference type="AlphaFoldDB" id="A0A318TQ19"/>
<dbReference type="RefSeq" id="WP_110779727.1">
    <property type="nucleotide sequence ID" value="NZ_QJTI01000002.1"/>
</dbReference>
<dbReference type="NCBIfam" id="NF005120">
    <property type="entry name" value="PRK06553.1"/>
    <property type="match status" value="1"/>
</dbReference>
<comment type="caution">
    <text evidence="7">The sequence shown here is derived from an EMBL/GenBank/DDBJ whole genome shotgun (WGS) entry which is preliminary data.</text>
</comment>
<dbReference type="GO" id="GO:0016746">
    <property type="term" value="F:acyltransferase activity"/>
    <property type="evidence" value="ECO:0007669"/>
    <property type="project" value="UniProtKB-KW"/>
</dbReference>
<evidence type="ECO:0000256" key="2">
    <source>
        <dbReference type="ARBA" id="ARBA00022475"/>
    </source>
</evidence>
<sequence length="310" mass="34735">MRRPLIRAAAIARNATKPLAGAVVGALAVGLLRTTRHFDPIKTADFFGAAMRKIGPRLSEHKVGRDNLTAAFPEKSPEEIDAILAGVWDNLGRLAAEFAHLDHAWQLDRDHPENGRVEITPRSIELFDQLRNDGKPALIFAAHLGNWELPAVAAAEHGLDAAALFRRPNVPAADRIVQQMRSVKMGTLIAGGPTAPFKLAEALQKGQHVGMLVDQWYTKGVEVTFFGRKTRANPMLARLLRQIDCPLHGVRIIRLPNHRFRAELTEQITPIRDAKGNVDIQGTMQVITSVIESWVREYPDQWLWLHRRWR</sequence>
<keyword evidence="5" id="KW-0472">Membrane</keyword>
<reference evidence="7 8" key="1">
    <citation type="submission" date="2018-06" db="EMBL/GenBank/DDBJ databases">
        <title>Genomic Encyclopedia of Archaeal and Bacterial Type Strains, Phase II (KMG-II): from individual species to whole genera.</title>
        <authorList>
            <person name="Goeker M."/>
        </authorList>
    </citation>
    <scope>NUCLEOTIDE SEQUENCE [LARGE SCALE GENOMIC DNA]</scope>
    <source>
        <strain evidence="7 8">JCM 11668</strain>
    </source>
</reference>
<evidence type="ECO:0000256" key="6">
    <source>
        <dbReference type="ARBA" id="ARBA00023315"/>
    </source>
</evidence>
<keyword evidence="6" id="KW-0012">Acyltransferase</keyword>